<feature type="region of interest" description="Disordered" evidence="1">
    <location>
        <begin position="172"/>
        <end position="193"/>
    </location>
</feature>
<accession>A0A9D4VKV7</accession>
<name>A0A9D4VKV7_PEA</name>
<keyword evidence="4" id="KW-1185">Reference proteome</keyword>
<dbReference type="PANTHER" id="PTHR31286">
    <property type="entry name" value="GLYCINE-RICH CELL WALL STRUCTURAL PROTEIN 1.8-LIKE"/>
    <property type="match status" value="1"/>
</dbReference>
<proteinExistence type="predicted"/>
<evidence type="ECO:0000259" key="2">
    <source>
        <dbReference type="Pfam" id="PF14111"/>
    </source>
</evidence>
<dbReference type="InterPro" id="IPR040256">
    <property type="entry name" value="At4g02000-like"/>
</dbReference>
<evidence type="ECO:0000313" key="3">
    <source>
        <dbReference type="EMBL" id="KAI5385158.1"/>
    </source>
</evidence>
<dbReference type="AlphaFoldDB" id="A0A9D4VKV7"/>
<dbReference type="PANTHER" id="PTHR31286:SF99">
    <property type="entry name" value="DUF4283 DOMAIN-CONTAINING PROTEIN"/>
    <property type="match status" value="1"/>
</dbReference>
<dbReference type="InterPro" id="IPR025558">
    <property type="entry name" value="DUF4283"/>
</dbReference>
<dbReference type="Proteomes" id="UP001058974">
    <property type="component" value="Chromosome 7"/>
</dbReference>
<gene>
    <name evidence="3" type="ORF">KIW84_071954</name>
</gene>
<evidence type="ECO:0000256" key="1">
    <source>
        <dbReference type="SAM" id="MobiDB-lite"/>
    </source>
</evidence>
<dbReference type="EMBL" id="JAMSHJ010000007">
    <property type="protein sequence ID" value="KAI5385158.1"/>
    <property type="molecule type" value="Genomic_DNA"/>
</dbReference>
<feature type="compositionally biased region" description="Polar residues" evidence="1">
    <location>
        <begin position="172"/>
        <end position="181"/>
    </location>
</feature>
<reference evidence="3 4" key="1">
    <citation type="journal article" date="2022" name="Nat. Genet.">
        <title>Improved pea reference genome and pan-genome highlight genomic features and evolutionary characteristics.</title>
        <authorList>
            <person name="Yang T."/>
            <person name="Liu R."/>
            <person name="Luo Y."/>
            <person name="Hu S."/>
            <person name="Wang D."/>
            <person name="Wang C."/>
            <person name="Pandey M.K."/>
            <person name="Ge S."/>
            <person name="Xu Q."/>
            <person name="Li N."/>
            <person name="Li G."/>
            <person name="Huang Y."/>
            <person name="Saxena R.K."/>
            <person name="Ji Y."/>
            <person name="Li M."/>
            <person name="Yan X."/>
            <person name="He Y."/>
            <person name="Liu Y."/>
            <person name="Wang X."/>
            <person name="Xiang C."/>
            <person name="Varshney R.K."/>
            <person name="Ding H."/>
            <person name="Gao S."/>
            <person name="Zong X."/>
        </authorList>
    </citation>
    <scope>NUCLEOTIDE SEQUENCE [LARGE SCALE GENOMIC DNA]</scope>
    <source>
        <strain evidence="3 4">cv. Zhongwan 6</strain>
    </source>
</reference>
<comment type="caution">
    <text evidence="3">The sequence shown here is derived from an EMBL/GenBank/DDBJ whole genome shotgun (WGS) entry which is preliminary data.</text>
</comment>
<organism evidence="3 4">
    <name type="scientific">Pisum sativum</name>
    <name type="common">Garden pea</name>
    <name type="synonym">Lathyrus oleraceus</name>
    <dbReference type="NCBI Taxonomy" id="3888"/>
    <lineage>
        <taxon>Eukaryota</taxon>
        <taxon>Viridiplantae</taxon>
        <taxon>Streptophyta</taxon>
        <taxon>Embryophyta</taxon>
        <taxon>Tracheophyta</taxon>
        <taxon>Spermatophyta</taxon>
        <taxon>Magnoliopsida</taxon>
        <taxon>eudicotyledons</taxon>
        <taxon>Gunneridae</taxon>
        <taxon>Pentapetalae</taxon>
        <taxon>rosids</taxon>
        <taxon>fabids</taxon>
        <taxon>Fabales</taxon>
        <taxon>Fabaceae</taxon>
        <taxon>Papilionoideae</taxon>
        <taxon>50 kb inversion clade</taxon>
        <taxon>NPAAA clade</taxon>
        <taxon>Hologalegina</taxon>
        <taxon>IRL clade</taxon>
        <taxon>Fabeae</taxon>
        <taxon>Lathyrus</taxon>
    </lineage>
</organism>
<feature type="compositionally biased region" description="Low complexity" evidence="1">
    <location>
        <begin position="23"/>
        <end position="34"/>
    </location>
</feature>
<evidence type="ECO:0000313" key="4">
    <source>
        <dbReference type="Proteomes" id="UP001058974"/>
    </source>
</evidence>
<feature type="compositionally biased region" description="Low complexity" evidence="1">
    <location>
        <begin position="182"/>
        <end position="192"/>
    </location>
</feature>
<dbReference type="Gramene" id="Psat07G0195400-T1">
    <property type="protein sequence ID" value="KAI5385158.1"/>
    <property type="gene ID" value="KIW84_071954"/>
</dbReference>
<dbReference type="Pfam" id="PF14111">
    <property type="entry name" value="DUF4283"/>
    <property type="match status" value="1"/>
</dbReference>
<sequence>MIVPSPIFSSTPTPVAMMSGADTGSSGSRITGGSMNTSPLGKTTPKVYAYDFLNNLAREMPWRKGVIVKLLGRMMRYKALETRLKQMWVRKGIINIIDLSHDYDLVAFTHEEDKHATLIYGPWFIYDHYLTVKDWSMDFHAEYYDPIVLHFIGNRVSVLLRLIKTQCNMKETKKGGTNTSNESGAGEAAGEGPWQVVQKQYRWRRGQEHKKGNKSATIKIGSGNNGYRFITLDDDVIELSGLREGNKNKTHVEDVINDKGSWGEKVVTYKNGGALDASMVKLEINDEVLIGIYANPNVDIRRRLWDVMINNVGIVRGHWLLIRDFNEISYVTKKKRGVATAQRKFTAFKNKISECEIQDLGASGPKFTWKGLVFQGGQHIYERLDKDSSNED</sequence>
<feature type="domain" description="DUF4283" evidence="2">
    <location>
        <begin position="62"/>
        <end position="140"/>
    </location>
</feature>
<protein>
    <recommendedName>
        <fullName evidence="2">DUF4283 domain-containing protein</fullName>
    </recommendedName>
</protein>
<feature type="region of interest" description="Disordered" evidence="1">
    <location>
        <begin position="1"/>
        <end position="38"/>
    </location>
</feature>